<keyword evidence="4 7" id="KW-1133">Transmembrane helix</keyword>
<evidence type="ECO:0000256" key="6">
    <source>
        <dbReference type="SAM" id="MobiDB-lite"/>
    </source>
</evidence>
<protein>
    <recommendedName>
        <fullName evidence="8">Major facilitator superfamily (MFS) profile domain-containing protein</fullName>
    </recommendedName>
</protein>
<dbReference type="PROSITE" id="PS50850">
    <property type="entry name" value="MFS"/>
    <property type="match status" value="1"/>
</dbReference>
<dbReference type="PANTHER" id="PTHR43791:SF22">
    <property type="entry name" value="TRANSPORTER, PUTATIVE (AFU_ORTHOLOGUE AFUA_6G11320)-RELATED"/>
    <property type="match status" value="1"/>
</dbReference>
<keyword evidence="2" id="KW-0813">Transport</keyword>
<feature type="transmembrane region" description="Helical" evidence="7">
    <location>
        <begin position="135"/>
        <end position="154"/>
    </location>
</feature>
<dbReference type="InterPro" id="IPR036259">
    <property type="entry name" value="MFS_trans_sf"/>
</dbReference>
<comment type="caution">
    <text evidence="9">The sequence shown here is derived from an EMBL/GenBank/DDBJ whole genome shotgun (WGS) entry which is preliminary data.</text>
</comment>
<keyword evidence="10" id="KW-1185">Reference proteome</keyword>
<sequence>MGSQLLRKGTGSTDAIRADTPRDFVVMGATESEKDRAGNVSQSPEASLSEAGGSAVNERSLLRKIDAHLLPAVAILYLLSFLDRSNVGNARIEGLLDDLNTDGDHYLTGLSLYFVGYVIFEIPCNIILKRTSPRVWLPTLTIVWGIVATLMGIVQNEAGFLAARFFLGVAEAGLFPGVTYYFSMWYKRRERQYRVALFFSAASLAGAFGGALAYVRFLSVLLYYLSGVLRLMIVKGIGRLRGVVWTNGWRWIFILEGIATVIIAASAYGFIHNYPDTSKFLTDDERKLGRCERSSPGPQVLAVRAGFPHDESPAIHVIIVLANHHYQLGLQGGNRTATHRATVCLCLRDDSGSRRAVRASR</sequence>
<keyword evidence="5 7" id="KW-0472">Membrane</keyword>
<dbReference type="VEuPathDB" id="FungiDB:F4678DRAFT_483324"/>
<reference evidence="9" key="1">
    <citation type="submission" date="2022-07" db="EMBL/GenBank/DDBJ databases">
        <title>Genome Sequence of Xylaria arbuscula.</title>
        <authorList>
            <person name="Buettner E."/>
        </authorList>
    </citation>
    <scope>NUCLEOTIDE SEQUENCE</scope>
    <source>
        <strain evidence="9">VT107</strain>
    </source>
</reference>
<dbReference type="Proteomes" id="UP001148614">
    <property type="component" value="Unassembled WGS sequence"/>
</dbReference>
<comment type="subcellular location">
    <subcellularLocation>
        <location evidence="1">Membrane</location>
        <topology evidence="1">Multi-pass membrane protein</topology>
    </subcellularLocation>
</comment>
<dbReference type="GO" id="GO:0022857">
    <property type="term" value="F:transmembrane transporter activity"/>
    <property type="evidence" value="ECO:0007669"/>
    <property type="project" value="InterPro"/>
</dbReference>
<dbReference type="AlphaFoldDB" id="A0A9W8TGS9"/>
<dbReference type="EMBL" id="JANPWZ010003516">
    <property type="protein sequence ID" value="KAJ3552301.1"/>
    <property type="molecule type" value="Genomic_DNA"/>
</dbReference>
<gene>
    <name evidence="9" type="ORF">NPX13_g11150</name>
</gene>
<name>A0A9W8TGS9_9PEZI</name>
<dbReference type="PANTHER" id="PTHR43791">
    <property type="entry name" value="PERMEASE-RELATED"/>
    <property type="match status" value="1"/>
</dbReference>
<evidence type="ECO:0000256" key="7">
    <source>
        <dbReference type="SAM" id="Phobius"/>
    </source>
</evidence>
<feature type="transmembrane region" description="Helical" evidence="7">
    <location>
        <begin position="250"/>
        <end position="271"/>
    </location>
</feature>
<feature type="transmembrane region" description="Helical" evidence="7">
    <location>
        <begin position="107"/>
        <end position="128"/>
    </location>
</feature>
<evidence type="ECO:0000256" key="5">
    <source>
        <dbReference type="ARBA" id="ARBA00023136"/>
    </source>
</evidence>
<dbReference type="InterPro" id="IPR020846">
    <property type="entry name" value="MFS_dom"/>
</dbReference>
<evidence type="ECO:0000256" key="1">
    <source>
        <dbReference type="ARBA" id="ARBA00004141"/>
    </source>
</evidence>
<feature type="region of interest" description="Disordered" evidence="6">
    <location>
        <begin position="1"/>
        <end position="51"/>
    </location>
</feature>
<dbReference type="GO" id="GO:0016020">
    <property type="term" value="C:membrane"/>
    <property type="evidence" value="ECO:0007669"/>
    <property type="project" value="UniProtKB-SubCell"/>
</dbReference>
<evidence type="ECO:0000256" key="2">
    <source>
        <dbReference type="ARBA" id="ARBA00022448"/>
    </source>
</evidence>
<dbReference type="Pfam" id="PF07690">
    <property type="entry name" value="MFS_1"/>
    <property type="match status" value="1"/>
</dbReference>
<evidence type="ECO:0000256" key="4">
    <source>
        <dbReference type="ARBA" id="ARBA00022989"/>
    </source>
</evidence>
<dbReference type="Gene3D" id="1.20.1250.20">
    <property type="entry name" value="MFS general substrate transporter like domains"/>
    <property type="match status" value="1"/>
</dbReference>
<dbReference type="InterPro" id="IPR011701">
    <property type="entry name" value="MFS"/>
</dbReference>
<feature type="domain" description="Major facilitator superfamily (MFS) profile" evidence="8">
    <location>
        <begin position="69"/>
        <end position="361"/>
    </location>
</feature>
<organism evidence="9 10">
    <name type="scientific">Xylaria arbuscula</name>
    <dbReference type="NCBI Taxonomy" id="114810"/>
    <lineage>
        <taxon>Eukaryota</taxon>
        <taxon>Fungi</taxon>
        <taxon>Dikarya</taxon>
        <taxon>Ascomycota</taxon>
        <taxon>Pezizomycotina</taxon>
        <taxon>Sordariomycetes</taxon>
        <taxon>Xylariomycetidae</taxon>
        <taxon>Xylariales</taxon>
        <taxon>Xylariaceae</taxon>
        <taxon>Xylaria</taxon>
    </lineage>
</organism>
<feature type="transmembrane region" description="Helical" evidence="7">
    <location>
        <begin position="69"/>
        <end position="87"/>
    </location>
</feature>
<feature type="transmembrane region" description="Helical" evidence="7">
    <location>
        <begin position="160"/>
        <end position="183"/>
    </location>
</feature>
<evidence type="ECO:0000259" key="8">
    <source>
        <dbReference type="PROSITE" id="PS50850"/>
    </source>
</evidence>
<feature type="transmembrane region" description="Helical" evidence="7">
    <location>
        <begin position="195"/>
        <end position="215"/>
    </location>
</feature>
<accession>A0A9W8TGS9</accession>
<dbReference type="FunFam" id="1.20.1250.20:FF:000018">
    <property type="entry name" value="MFS transporter permease"/>
    <property type="match status" value="1"/>
</dbReference>
<evidence type="ECO:0000256" key="3">
    <source>
        <dbReference type="ARBA" id="ARBA00022692"/>
    </source>
</evidence>
<evidence type="ECO:0000313" key="10">
    <source>
        <dbReference type="Proteomes" id="UP001148614"/>
    </source>
</evidence>
<keyword evidence="3 7" id="KW-0812">Transmembrane</keyword>
<evidence type="ECO:0000313" key="9">
    <source>
        <dbReference type="EMBL" id="KAJ3552301.1"/>
    </source>
</evidence>
<dbReference type="SUPFAM" id="SSF103473">
    <property type="entry name" value="MFS general substrate transporter"/>
    <property type="match status" value="1"/>
</dbReference>
<proteinExistence type="predicted"/>